<feature type="compositionally biased region" description="Basic and acidic residues" evidence="1">
    <location>
        <begin position="52"/>
        <end position="62"/>
    </location>
</feature>
<gene>
    <name evidence="2" type="ordered locus">ELI_13375</name>
</gene>
<dbReference type="STRING" id="314225.ELI_13375"/>
<proteinExistence type="predicted"/>
<evidence type="ECO:0000256" key="1">
    <source>
        <dbReference type="SAM" id="MobiDB-lite"/>
    </source>
</evidence>
<feature type="region of interest" description="Disordered" evidence="1">
    <location>
        <begin position="103"/>
        <end position="124"/>
    </location>
</feature>
<feature type="region of interest" description="Disordered" evidence="1">
    <location>
        <begin position="31"/>
        <end position="62"/>
    </location>
</feature>
<sequence length="124" mass="13465">MAGCLYAPAYAQTVSAQDAETSLESMTVLIDPEAEGLPPPSSGQAADPVADDVGRRISGRERIGNVDPLGRIRTRIDNRVPNRLNTRLDRGRTSRIDNTAALEYALNQNRRSPQTEPKPEGPPD</sequence>
<dbReference type="AlphaFoldDB" id="Q2N6C4"/>
<dbReference type="HOGENOM" id="CLU_2000419_0_0_5"/>
<reference evidence="3" key="1">
    <citation type="journal article" date="2009" name="J. Bacteriol.">
        <title>Complete genome sequence of Erythrobacter litoralis HTCC2594.</title>
        <authorList>
            <person name="Oh H.M."/>
            <person name="Giovannoni S.J."/>
            <person name="Ferriera S."/>
            <person name="Johnson J."/>
            <person name="Cho J.C."/>
        </authorList>
    </citation>
    <scope>NUCLEOTIDE SEQUENCE [LARGE SCALE GENOMIC DNA]</scope>
    <source>
        <strain evidence="3">HTCC2594</strain>
    </source>
</reference>
<dbReference type="KEGG" id="eli:ELI_13375"/>
<keyword evidence="3" id="KW-1185">Reference proteome</keyword>
<dbReference type="EMBL" id="CP000157">
    <property type="protein sequence ID" value="ABC64767.1"/>
    <property type="molecule type" value="Genomic_DNA"/>
</dbReference>
<dbReference type="Proteomes" id="UP000008808">
    <property type="component" value="Chromosome"/>
</dbReference>
<evidence type="ECO:0000313" key="2">
    <source>
        <dbReference type="EMBL" id="ABC64767.1"/>
    </source>
</evidence>
<name>Q2N6C4_ERYLH</name>
<feature type="compositionally biased region" description="Polar residues" evidence="1">
    <location>
        <begin position="106"/>
        <end position="115"/>
    </location>
</feature>
<evidence type="ECO:0000313" key="3">
    <source>
        <dbReference type="Proteomes" id="UP000008808"/>
    </source>
</evidence>
<accession>Q2N6C4</accession>
<organism evidence="2 3">
    <name type="scientific">Erythrobacter litoralis (strain HTCC2594)</name>
    <dbReference type="NCBI Taxonomy" id="314225"/>
    <lineage>
        <taxon>Bacteria</taxon>
        <taxon>Pseudomonadati</taxon>
        <taxon>Pseudomonadota</taxon>
        <taxon>Alphaproteobacteria</taxon>
        <taxon>Sphingomonadales</taxon>
        <taxon>Erythrobacteraceae</taxon>
        <taxon>Erythrobacter/Porphyrobacter group</taxon>
        <taxon>Erythrobacter</taxon>
    </lineage>
</organism>
<protein>
    <submittedName>
        <fullName evidence="2">Uncharacterized protein</fullName>
    </submittedName>
</protein>